<sequence length="132" mass="15292">MLHFYILLSTKSIVLLLYIFSTIFVSCSLNQHKRFKLYPKRGQILYDETDGAPSPNDYEFLVSEDGEDDIPDKLYEEILPDLPPHDLIFMGKNLGKVEPNFVTPKPLVTKFPHTKPPIEIPSYFVNDEDKFL</sequence>
<name>A0A0N4Z617_PARTI</name>
<proteinExistence type="predicted"/>
<dbReference type="AlphaFoldDB" id="A0A0N4Z617"/>
<keyword evidence="1" id="KW-0472">Membrane</keyword>
<evidence type="ECO:0000313" key="3">
    <source>
        <dbReference type="WBParaSite" id="PTRK_0000256000.1"/>
    </source>
</evidence>
<reference evidence="3" key="1">
    <citation type="submission" date="2017-02" db="UniProtKB">
        <authorList>
            <consortium name="WormBaseParasite"/>
        </authorList>
    </citation>
    <scope>IDENTIFICATION</scope>
</reference>
<keyword evidence="1" id="KW-0812">Transmembrane</keyword>
<organism evidence="2 3">
    <name type="scientific">Parastrongyloides trichosuri</name>
    <name type="common">Possum-specific nematode worm</name>
    <dbReference type="NCBI Taxonomy" id="131310"/>
    <lineage>
        <taxon>Eukaryota</taxon>
        <taxon>Metazoa</taxon>
        <taxon>Ecdysozoa</taxon>
        <taxon>Nematoda</taxon>
        <taxon>Chromadorea</taxon>
        <taxon>Rhabditida</taxon>
        <taxon>Tylenchina</taxon>
        <taxon>Panagrolaimomorpha</taxon>
        <taxon>Strongyloidoidea</taxon>
        <taxon>Strongyloididae</taxon>
        <taxon>Parastrongyloides</taxon>
    </lineage>
</organism>
<keyword evidence="1" id="KW-1133">Transmembrane helix</keyword>
<dbReference type="WBParaSite" id="PTRK_0000256000.1">
    <property type="protein sequence ID" value="PTRK_0000256000.1"/>
    <property type="gene ID" value="PTRK_0000256000"/>
</dbReference>
<accession>A0A0N4Z617</accession>
<evidence type="ECO:0000256" key="1">
    <source>
        <dbReference type="SAM" id="Phobius"/>
    </source>
</evidence>
<protein>
    <submittedName>
        <fullName evidence="3">Uncharacterized protein</fullName>
    </submittedName>
</protein>
<dbReference type="Proteomes" id="UP000038045">
    <property type="component" value="Unplaced"/>
</dbReference>
<evidence type="ECO:0000313" key="2">
    <source>
        <dbReference type="Proteomes" id="UP000038045"/>
    </source>
</evidence>
<feature type="transmembrane region" description="Helical" evidence="1">
    <location>
        <begin position="12"/>
        <end position="31"/>
    </location>
</feature>
<keyword evidence="2" id="KW-1185">Reference proteome</keyword>